<comment type="catalytic activity">
    <reaction evidence="7">
        <text>(S)-malate + NAD(+) = oxaloacetate + NADH + H(+)</text>
        <dbReference type="Rhea" id="RHEA:21432"/>
        <dbReference type="ChEBI" id="CHEBI:15378"/>
        <dbReference type="ChEBI" id="CHEBI:15589"/>
        <dbReference type="ChEBI" id="CHEBI:16452"/>
        <dbReference type="ChEBI" id="CHEBI:57540"/>
        <dbReference type="ChEBI" id="CHEBI:57945"/>
        <dbReference type="EC" id="1.1.1.37"/>
    </reaction>
</comment>
<evidence type="ECO:0000256" key="7">
    <source>
        <dbReference type="ARBA" id="ARBA00048313"/>
    </source>
</evidence>
<feature type="binding site" evidence="10">
    <location>
        <begin position="111"/>
        <end position="113"/>
    </location>
    <ligand>
        <name>NAD(+)</name>
        <dbReference type="ChEBI" id="CHEBI:57540"/>
    </ligand>
</feature>
<protein>
    <recommendedName>
        <fullName evidence="3">malate dehydrogenase</fullName>
        <ecNumber evidence="3">1.1.1.37</ecNumber>
    </recommendedName>
</protein>
<evidence type="ECO:0000256" key="2">
    <source>
        <dbReference type="ARBA" id="ARBA00008104"/>
    </source>
</evidence>
<evidence type="ECO:0000313" key="15">
    <source>
        <dbReference type="Proteomes" id="UP001163096"/>
    </source>
</evidence>
<dbReference type="PANTHER" id="PTHR43128:SF16">
    <property type="entry name" value="L-LACTATE DEHYDROGENASE"/>
    <property type="match status" value="1"/>
</dbReference>
<evidence type="ECO:0000256" key="6">
    <source>
        <dbReference type="ARBA" id="ARBA00023027"/>
    </source>
</evidence>
<keyword evidence="15" id="KW-1185">Reference proteome</keyword>
<dbReference type="Proteomes" id="UP001163096">
    <property type="component" value="Chromosome"/>
</dbReference>
<proteinExistence type="inferred from homology"/>
<evidence type="ECO:0000256" key="4">
    <source>
        <dbReference type="ARBA" id="ARBA00022532"/>
    </source>
</evidence>
<dbReference type="RefSeq" id="WP_268185852.1">
    <property type="nucleotide sequence ID" value="NZ_CP113361.1"/>
</dbReference>
<evidence type="ECO:0000256" key="1">
    <source>
        <dbReference type="ARBA" id="ARBA00003966"/>
    </source>
</evidence>
<dbReference type="SUPFAM" id="SSF51735">
    <property type="entry name" value="NAD(P)-binding Rossmann-fold domains"/>
    <property type="match status" value="1"/>
</dbReference>
<evidence type="ECO:0000313" key="14">
    <source>
        <dbReference type="EMBL" id="WAI00647.1"/>
    </source>
</evidence>
<feature type="binding site" evidence="10">
    <location>
        <begin position="8"/>
        <end position="13"/>
    </location>
    <ligand>
        <name>NAD(+)</name>
        <dbReference type="ChEBI" id="CHEBI:57540"/>
    </ligand>
</feature>
<sequence>MTSLSVMGVGKIGGEVAYLASVLGIADEICLYDIDTALSRAQMLDILHTGIDLSISTDPEDISGADIAVFSAGMGRTPDVRTRADLLMVNLPAVNECAAFLEDYSGVLITITNPMDANNYYFHHHCGIPRERCIGFGGQLDTARFGGYLTEYGILGDAWVLGEHGEHQVPLFSCLSEDVPEGTRNEILGKMRRSSMEVIRGKGGTVFGPAWHIANLVRIVAEDAHAVVPVSCILNGEYGVSGCSLGIPARIGRRGIEEIIEWKLDEWEQAHFMEAAAASCALCRRADE</sequence>
<dbReference type="InterPro" id="IPR022383">
    <property type="entry name" value="Lactate/malate_DH_C"/>
</dbReference>
<feature type="binding site" evidence="9">
    <location>
        <position position="76"/>
    </location>
    <ligand>
        <name>substrate</name>
    </ligand>
</feature>
<evidence type="ECO:0000256" key="8">
    <source>
        <dbReference type="PIRSR" id="PIRSR000102-1"/>
    </source>
</evidence>
<evidence type="ECO:0000259" key="12">
    <source>
        <dbReference type="Pfam" id="PF00056"/>
    </source>
</evidence>
<dbReference type="EMBL" id="CP113361">
    <property type="protein sequence ID" value="WAI00647.1"/>
    <property type="molecule type" value="Genomic_DNA"/>
</dbReference>
<dbReference type="SUPFAM" id="SSF56327">
    <property type="entry name" value="LDH C-terminal domain-like"/>
    <property type="match status" value="1"/>
</dbReference>
<dbReference type="InterPro" id="IPR036291">
    <property type="entry name" value="NAD(P)-bd_dom_sf"/>
</dbReference>
<name>A0A9X9S2L5_METOG</name>
<feature type="domain" description="Lactate/malate dehydrogenase C-terminal" evidence="13">
    <location>
        <begin position="157"/>
        <end position="276"/>
    </location>
</feature>
<feature type="binding site" evidence="9">
    <location>
        <position position="144"/>
    </location>
    <ligand>
        <name>substrate</name>
    </ligand>
</feature>
<dbReference type="InterPro" id="IPR015955">
    <property type="entry name" value="Lactate_DH/Glyco_Ohase_4_C"/>
</dbReference>
<dbReference type="Pfam" id="PF00056">
    <property type="entry name" value="Ldh_1_N"/>
    <property type="match status" value="1"/>
</dbReference>
<dbReference type="InterPro" id="IPR001557">
    <property type="entry name" value="L-lactate/malate_DH"/>
</dbReference>
<dbReference type="PIRSF" id="PIRSF000102">
    <property type="entry name" value="Lac_mal_DH"/>
    <property type="match status" value="1"/>
</dbReference>
<organism evidence="14 15">
    <name type="scientific">Methanogenium organophilum</name>
    <dbReference type="NCBI Taxonomy" id="2199"/>
    <lineage>
        <taxon>Archaea</taxon>
        <taxon>Methanobacteriati</taxon>
        <taxon>Methanobacteriota</taxon>
        <taxon>Stenosarchaea group</taxon>
        <taxon>Methanomicrobia</taxon>
        <taxon>Methanomicrobiales</taxon>
        <taxon>Methanomicrobiaceae</taxon>
        <taxon>Methanogenium</taxon>
    </lineage>
</organism>
<keyword evidence="4" id="KW-0816">Tricarboxylic acid cycle</keyword>
<evidence type="ECO:0000256" key="10">
    <source>
        <dbReference type="PIRSR" id="PIRSR000102-3"/>
    </source>
</evidence>
<dbReference type="GO" id="GO:0006089">
    <property type="term" value="P:lactate metabolic process"/>
    <property type="evidence" value="ECO:0007669"/>
    <property type="project" value="TreeGrafter"/>
</dbReference>
<dbReference type="AlphaFoldDB" id="A0A9X9S2L5"/>
<dbReference type="InterPro" id="IPR001236">
    <property type="entry name" value="Lactate/malate_DH_N"/>
</dbReference>
<dbReference type="GO" id="GO:0030060">
    <property type="term" value="F:L-malate dehydrogenase (NAD+) activity"/>
    <property type="evidence" value="ECO:0007669"/>
    <property type="project" value="UniProtKB-EC"/>
</dbReference>
<dbReference type="EC" id="1.1.1.37" evidence="3"/>
<dbReference type="PRINTS" id="PR00086">
    <property type="entry name" value="LLDHDRGNASE"/>
</dbReference>
<dbReference type="KEGG" id="mou:OU421_09455"/>
<feature type="binding site" evidence="9">
    <location>
        <position position="113"/>
    </location>
    <ligand>
        <name>substrate</name>
    </ligand>
</feature>
<dbReference type="GO" id="GO:0006099">
    <property type="term" value="P:tricarboxylic acid cycle"/>
    <property type="evidence" value="ECO:0007669"/>
    <property type="project" value="UniProtKB-KW"/>
</dbReference>
<feature type="domain" description="Lactate/malate dehydrogenase N-terminal" evidence="12">
    <location>
        <begin position="4"/>
        <end position="135"/>
    </location>
</feature>
<evidence type="ECO:0000259" key="13">
    <source>
        <dbReference type="Pfam" id="PF02866"/>
    </source>
</evidence>
<keyword evidence="5 11" id="KW-0560">Oxidoreductase</keyword>
<feature type="binding site" evidence="9">
    <location>
        <position position="83"/>
    </location>
    <ligand>
        <name>substrate</name>
    </ligand>
</feature>
<dbReference type="PANTHER" id="PTHR43128">
    <property type="entry name" value="L-2-HYDROXYCARBOXYLATE DEHYDROGENASE (NAD(P)(+))"/>
    <property type="match status" value="1"/>
</dbReference>
<feature type="binding site" evidence="10">
    <location>
        <position position="90"/>
    </location>
    <ligand>
        <name>NAD(+)</name>
        <dbReference type="ChEBI" id="CHEBI:57540"/>
    </ligand>
</feature>
<feature type="active site" description="Proton acceptor" evidence="8">
    <location>
        <position position="164"/>
    </location>
</feature>
<evidence type="ECO:0000256" key="9">
    <source>
        <dbReference type="PIRSR" id="PIRSR000102-2"/>
    </source>
</evidence>
<evidence type="ECO:0000256" key="3">
    <source>
        <dbReference type="ARBA" id="ARBA00012995"/>
    </source>
</evidence>
<keyword evidence="6 10" id="KW-0520">NAD</keyword>
<dbReference type="Gene3D" id="3.40.50.720">
    <property type="entry name" value="NAD(P)-binding Rossmann-like Domain"/>
    <property type="match status" value="1"/>
</dbReference>
<feature type="binding site" evidence="10">
    <location>
        <position position="33"/>
    </location>
    <ligand>
        <name>NAD(+)</name>
        <dbReference type="ChEBI" id="CHEBI:57540"/>
    </ligand>
</feature>
<accession>A0A9X9S2L5</accession>
<dbReference type="GO" id="GO:0004459">
    <property type="term" value="F:L-lactate dehydrogenase (NAD+) activity"/>
    <property type="evidence" value="ECO:0007669"/>
    <property type="project" value="TreeGrafter"/>
</dbReference>
<dbReference type="GeneID" id="76835327"/>
<dbReference type="Pfam" id="PF02866">
    <property type="entry name" value="Ldh_1_C"/>
    <property type="match status" value="1"/>
</dbReference>
<evidence type="ECO:0000256" key="11">
    <source>
        <dbReference type="RuleBase" id="RU003369"/>
    </source>
</evidence>
<gene>
    <name evidence="14" type="ORF">OU421_09455</name>
</gene>
<reference evidence="14" key="1">
    <citation type="submission" date="2022-11" db="EMBL/GenBank/DDBJ databases">
        <title>Complete genome sequence of Methanogenium organophilum DSM 3596.</title>
        <authorList>
            <person name="Chen S.-C."/>
            <person name="Lai S.-J."/>
            <person name="You Y.-T."/>
        </authorList>
    </citation>
    <scope>NUCLEOTIDE SEQUENCE</scope>
    <source>
        <strain evidence="14">DSM 3596</strain>
    </source>
</reference>
<evidence type="ECO:0000256" key="5">
    <source>
        <dbReference type="ARBA" id="ARBA00023002"/>
    </source>
</evidence>
<dbReference type="Gene3D" id="3.90.110.10">
    <property type="entry name" value="Lactate dehydrogenase/glycoside hydrolase, family 4, C-terminal"/>
    <property type="match status" value="1"/>
</dbReference>
<comment type="similarity">
    <text evidence="2 11">Belongs to the LDH/MDH superfamily.</text>
</comment>
<comment type="function">
    <text evidence="1">Catalyzes the reversible oxidation of malate to oxaloacetate.</text>
</comment>